<protein>
    <submittedName>
        <fullName evidence="2">Uncharacterized protein</fullName>
    </submittedName>
</protein>
<keyword evidence="1" id="KW-1133">Transmembrane helix</keyword>
<keyword evidence="3" id="KW-1185">Reference proteome</keyword>
<dbReference type="HOGENOM" id="CLU_1545511_0_0_7"/>
<evidence type="ECO:0000313" key="3">
    <source>
        <dbReference type="Proteomes" id="UP000005013"/>
    </source>
</evidence>
<accession>I0ESL3</accession>
<dbReference type="RefSeq" id="WP_014659439.1">
    <property type="nucleotide sequence ID" value="NC_017735.1"/>
</dbReference>
<evidence type="ECO:0000313" key="2">
    <source>
        <dbReference type="EMBL" id="AFI05932.1"/>
    </source>
</evidence>
<feature type="transmembrane region" description="Helical" evidence="1">
    <location>
        <begin position="38"/>
        <end position="60"/>
    </location>
</feature>
<dbReference type="STRING" id="1163745.HCD_04630"/>
<dbReference type="Proteomes" id="UP000005013">
    <property type="component" value="Chromosome"/>
</dbReference>
<feature type="transmembrane region" description="Helical" evidence="1">
    <location>
        <begin position="104"/>
        <end position="123"/>
    </location>
</feature>
<keyword evidence="1" id="KW-0812">Transmembrane</keyword>
<dbReference type="AlphaFoldDB" id="I0ESL3"/>
<proteinExistence type="predicted"/>
<feature type="transmembrane region" description="Helical" evidence="1">
    <location>
        <begin position="129"/>
        <end position="155"/>
    </location>
</feature>
<name>I0ESL3_HELCM</name>
<keyword evidence="1" id="KW-0472">Membrane</keyword>
<sequence length="173" mass="20119">MKDNGLKSNQYKVSEQQKRAFRDDALERELTILMGKIVMKWVVILSAFALSMLFCFAMVWRFIIVRYHFSDFIHSVFVSLSIVAGSMLVIVLYKMIRNPLGSRFLLFVFSSILSFIVAGQFGGVTSWEAWGVFFVAWGLFGYLFLMFLNTLWWLFENDKKLKCFKGVIYGSHL</sequence>
<reference evidence="2 3" key="1">
    <citation type="journal article" date="2013" name="PLoS ONE">
        <title>Sequence Divergence and Conservation in Genomes ofHelicobacter cetorum Strains from a Dolphin and a Whale.</title>
        <authorList>
            <person name="Kersulyte D."/>
            <person name="Rossi M."/>
            <person name="Berg D.E."/>
        </authorList>
    </citation>
    <scope>NUCLEOTIDE SEQUENCE [LARGE SCALE GENOMIC DNA]</scope>
    <source>
        <strain evidence="2 3">MIT 99-5656</strain>
    </source>
</reference>
<dbReference type="PATRIC" id="fig|1163745.3.peg.975"/>
<gene>
    <name evidence="2" type="ordered locus">HCD_04630</name>
</gene>
<dbReference type="KEGG" id="hcm:HCD_04630"/>
<feature type="transmembrane region" description="Helical" evidence="1">
    <location>
        <begin position="72"/>
        <end position="92"/>
    </location>
</feature>
<organism evidence="2 3">
    <name type="scientific">Helicobacter cetorum (strain ATCC BAA-540 / CCUG 52418 / MIT 99-5656)</name>
    <dbReference type="NCBI Taxonomy" id="1163745"/>
    <lineage>
        <taxon>Bacteria</taxon>
        <taxon>Pseudomonadati</taxon>
        <taxon>Campylobacterota</taxon>
        <taxon>Epsilonproteobacteria</taxon>
        <taxon>Campylobacterales</taxon>
        <taxon>Helicobacteraceae</taxon>
        <taxon>Helicobacter</taxon>
    </lineage>
</organism>
<evidence type="ECO:0000256" key="1">
    <source>
        <dbReference type="SAM" id="Phobius"/>
    </source>
</evidence>
<dbReference type="EMBL" id="CP003481">
    <property type="protein sequence ID" value="AFI05932.1"/>
    <property type="molecule type" value="Genomic_DNA"/>
</dbReference>